<keyword evidence="2 5" id="KW-0812">Transmembrane</keyword>
<feature type="transmembrane region" description="Helical" evidence="5">
    <location>
        <begin position="219"/>
        <end position="239"/>
    </location>
</feature>
<gene>
    <name evidence="7" type="ORF">DAMNIGENAA_23760</name>
</gene>
<evidence type="ECO:0000256" key="2">
    <source>
        <dbReference type="ARBA" id="ARBA00022692"/>
    </source>
</evidence>
<dbReference type="EMBL" id="BSDR01000001">
    <property type="protein sequence ID" value="GLI34943.1"/>
    <property type="molecule type" value="Genomic_DNA"/>
</dbReference>
<feature type="domain" description="ABC transmembrane type-2" evidence="6">
    <location>
        <begin position="21"/>
        <end position="242"/>
    </location>
</feature>
<dbReference type="PROSITE" id="PS51012">
    <property type="entry name" value="ABC_TM2"/>
    <property type="match status" value="1"/>
</dbReference>
<keyword evidence="5" id="KW-0813">Transport</keyword>
<dbReference type="InterPro" id="IPR000412">
    <property type="entry name" value="ABC_2_transport"/>
</dbReference>
<dbReference type="Proteomes" id="UP001144372">
    <property type="component" value="Unassembled WGS sequence"/>
</dbReference>
<evidence type="ECO:0000256" key="3">
    <source>
        <dbReference type="ARBA" id="ARBA00022989"/>
    </source>
</evidence>
<keyword evidence="3 5" id="KW-1133">Transmembrane helix</keyword>
<feature type="transmembrane region" description="Helical" evidence="5">
    <location>
        <begin position="134"/>
        <end position="157"/>
    </location>
</feature>
<feature type="transmembrane region" description="Helical" evidence="5">
    <location>
        <begin position="104"/>
        <end position="128"/>
    </location>
</feature>
<organism evidence="7 8">
    <name type="scientific">Desulforhabdus amnigena</name>
    <dbReference type="NCBI Taxonomy" id="40218"/>
    <lineage>
        <taxon>Bacteria</taxon>
        <taxon>Pseudomonadati</taxon>
        <taxon>Thermodesulfobacteriota</taxon>
        <taxon>Syntrophobacteria</taxon>
        <taxon>Syntrophobacterales</taxon>
        <taxon>Syntrophobacteraceae</taxon>
        <taxon>Desulforhabdus</taxon>
    </lineage>
</organism>
<evidence type="ECO:0000259" key="6">
    <source>
        <dbReference type="PROSITE" id="PS51012"/>
    </source>
</evidence>
<proteinExistence type="inferred from homology"/>
<evidence type="ECO:0000256" key="5">
    <source>
        <dbReference type="RuleBase" id="RU361157"/>
    </source>
</evidence>
<dbReference type="InterPro" id="IPR052522">
    <property type="entry name" value="ABC-2_transport_permease"/>
</dbReference>
<dbReference type="InterPro" id="IPR047817">
    <property type="entry name" value="ABC2_TM_bact-type"/>
</dbReference>
<dbReference type="PANTHER" id="PTHR43332:SF2">
    <property type="entry name" value="INNER MEMBRANE TRANSPORT PERMEASE YADH"/>
    <property type="match status" value="1"/>
</dbReference>
<dbReference type="GO" id="GO:0140359">
    <property type="term" value="F:ABC-type transporter activity"/>
    <property type="evidence" value="ECO:0007669"/>
    <property type="project" value="InterPro"/>
</dbReference>
<comment type="similarity">
    <text evidence="5">Belongs to the ABC-2 integral membrane protein family.</text>
</comment>
<evidence type="ECO:0000256" key="1">
    <source>
        <dbReference type="ARBA" id="ARBA00004141"/>
    </source>
</evidence>
<dbReference type="PANTHER" id="PTHR43332">
    <property type="entry name" value="INNER MEMBRANE TRANSPORT PERMEASE YADH-RELATED"/>
    <property type="match status" value="1"/>
</dbReference>
<dbReference type="GO" id="GO:0043190">
    <property type="term" value="C:ATP-binding cassette (ABC) transporter complex"/>
    <property type="evidence" value="ECO:0007669"/>
    <property type="project" value="InterPro"/>
</dbReference>
<dbReference type="InterPro" id="IPR013525">
    <property type="entry name" value="ABC2_TM"/>
</dbReference>
<feature type="transmembrane region" description="Helical" evidence="5">
    <location>
        <begin position="164"/>
        <end position="184"/>
    </location>
</feature>
<dbReference type="RefSeq" id="WP_281794420.1">
    <property type="nucleotide sequence ID" value="NZ_BSDR01000001.1"/>
</dbReference>
<feature type="transmembrane region" description="Helical" evidence="5">
    <location>
        <begin position="20"/>
        <end position="40"/>
    </location>
</feature>
<dbReference type="PRINTS" id="PR00164">
    <property type="entry name" value="ABC2TRNSPORT"/>
</dbReference>
<keyword evidence="4 5" id="KW-0472">Membrane</keyword>
<comment type="caution">
    <text evidence="7">The sequence shown here is derived from an EMBL/GenBank/DDBJ whole genome shotgun (WGS) entry which is preliminary data.</text>
</comment>
<dbReference type="Pfam" id="PF01061">
    <property type="entry name" value="ABC2_membrane"/>
    <property type="match status" value="1"/>
</dbReference>
<keyword evidence="5" id="KW-1003">Cell membrane</keyword>
<accession>A0A9W6FU65</accession>
<evidence type="ECO:0000313" key="8">
    <source>
        <dbReference type="Proteomes" id="UP001144372"/>
    </source>
</evidence>
<dbReference type="AlphaFoldDB" id="A0A9W6FU65"/>
<sequence>MRGCLAIYERELLILRKKFFRQVASMSVGPLLYLIAFGLGMGKGVEVQGHSYMEFLIPGLVAMSSMIQAFAIASEINIARFYWRIFEEFQAAPIRNIAYVTGEVLAGITRALLSIGIILLIGLCAGVFLSYNIFFWLAVVLNSFLFASLAVCMAMLVKSHADQALLTNFFITPMAFLGGTFFPVDRMPPWAQKILHFLPLTHAAHAIRSAAFGLPPESFSYLLLAITGSILFVLAFYCVNKAKE</sequence>
<dbReference type="PIRSF" id="PIRSF006648">
    <property type="entry name" value="DrrB"/>
    <property type="match status" value="1"/>
</dbReference>
<evidence type="ECO:0000313" key="7">
    <source>
        <dbReference type="EMBL" id="GLI34943.1"/>
    </source>
</evidence>
<reference evidence="7" key="1">
    <citation type="submission" date="2022-12" db="EMBL/GenBank/DDBJ databases">
        <title>Reference genome sequencing for broad-spectrum identification of bacterial and archaeal isolates by mass spectrometry.</title>
        <authorList>
            <person name="Sekiguchi Y."/>
            <person name="Tourlousse D.M."/>
        </authorList>
    </citation>
    <scope>NUCLEOTIDE SEQUENCE</scope>
    <source>
        <strain evidence="7">ASRB1</strain>
    </source>
</reference>
<evidence type="ECO:0000256" key="4">
    <source>
        <dbReference type="ARBA" id="ARBA00023136"/>
    </source>
</evidence>
<protein>
    <recommendedName>
        <fullName evidence="5">Transport permease protein</fullName>
    </recommendedName>
</protein>
<comment type="subcellular location">
    <subcellularLocation>
        <location evidence="5">Cell membrane</location>
        <topology evidence="5">Multi-pass membrane protein</topology>
    </subcellularLocation>
    <subcellularLocation>
        <location evidence="1">Membrane</location>
        <topology evidence="1">Multi-pass membrane protein</topology>
    </subcellularLocation>
</comment>
<name>A0A9W6FU65_9BACT</name>
<keyword evidence="8" id="KW-1185">Reference proteome</keyword>
<feature type="transmembrane region" description="Helical" evidence="5">
    <location>
        <begin position="60"/>
        <end position="83"/>
    </location>
</feature>